<dbReference type="SUPFAM" id="SSF53649">
    <property type="entry name" value="Alkaline phosphatase-like"/>
    <property type="match status" value="1"/>
</dbReference>
<evidence type="ECO:0000313" key="2">
    <source>
        <dbReference type="Proteomes" id="UP001523392"/>
    </source>
</evidence>
<protein>
    <submittedName>
        <fullName evidence="1">Uncharacterized protein</fullName>
    </submittedName>
</protein>
<name>A0ABT1DC71_9PROT</name>
<gene>
    <name evidence="1" type="ORF">JYK14_25740</name>
</gene>
<dbReference type="EMBL" id="JAFIRR010000204">
    <property type="protein sequence ID" value="MCO6419542.1"/>
    <property type="molecule type" value="Genomic_DNA"/>
</dbReference>
<comment type="caution">
    <text evidence="1">The sequence shown here is derived from an EMBL/GenBank/DDBJ whole genome shotgun (WGS) entry which is preliminary data.</text>
</comment>
<dbReference type="Proteomes" id="UP001523392">
    <property type="component" value="Unassembled WGS sequence"/>
</dbReference>
<sequence length="335" mass="36902">MQENSNAAAGVGGAEYARFFSFLATHGLRGNTLMAIGRQLLEKLGNRQAGWKRAALLDKLQLDLFLRFWKRDRPDFASFFLNSTAHFRHVYFRLLEPTQFALPAEDFEDSEHRDAILYGDQQMDAVLADLMALERDGAMLVLSTALSQQPNPGAGRRYYRPHDAKDLLARMGVQPTLLLPVMAHRYSATFPDADATAAARAKLAAAHLEGRPLFTFDPAPENTLFFGCGIGVELPAEAQPSLARGSNATLPFFEHFCRVPHIKAGMHHPDSVLWFKTGSHAVHPGRCSILDIFPTLLDYYGVTAAPADGLPRRGRSFADRIGLGRFAAALPLAAE</sequence>
<dbReference type="InterPro" id="IPR017850">
    <property type="entry name" value="Alkaline_phosphatase_core_sf"/>
</dbReference>
<dbReference type="RefSeq" id="WP_252956231.1">
    <property type="nucleotide sequence ID" value="NZ_JAFIRR010000204.1"/>
</dbReference>
<accession>A0ABT1DC71</accession>
<proteinExistence type="predicted"/>
<keyword evidence="2" id="KW-1185">Reference proteome</keyword>
<evidence type="ECO:0000313" key="1">
    <source>
        <dbReference type="EMBL" id="MCO6419542.1"/>
    </source>
</evidence>
<organism evidence="1 2">
    <name type="scientific">Siccirubricoccus soli</name>
    <dbReference type="NCBI Taxonomy" id="2899147"/>
    <lineage>
        <taxon>Bacteria</taxon>
        <taxon>Pseudomonadati</taxon>
        <taxon>Pseudomonadota</taxon>
        <taxon>Alphaproteobacteria</taxon>
        <taxon>Acetobacterales</taxon>
        <taxon>Roseomonadaceae</taxon>
        <taxon>Siccirubricoccus</taxon>
    </lineage>
</organism>
<reference evidence="1 2" key="1">
    <citation type="submission" date="2021-12" db="EMBL/GenBank/DDBJ databases">
        <title>Siccirubricoccus leaddurans sp. nov., a high concentration Zn2+ tolerance bacterium.</title>
        <authorList>
            <person name="Cao Y."/>
        </authorList>
    </citation>
    <scope>NUCLEOTIDE SEQUENCE [LARGE SCALE GENOMIC DNA]</scope>
    <source>
        <strain evidence="1 2">KC 17139</strain>
    </source>
</reference>